<reference evidence="2 3" key="1">
    <citation type="submission" date="2016-10" db="EMBL/GenBank/DDBJ databases">
        <authorList>
            <person name="de Groot N.N."/>
        </authorList>
    </citation>
    <scope>NUCLEOTIDE SEQUENCE [LARGE SCALE GENOMIC DNA]</scope>
    <source>
        <strain evidence="2 3">CGMCC 4.6533</strain>
    </source>
</reference>
<dbReference type="AlphaFoldDB" id="A0A1G9IQY0"/>
<sequence>MGTIHERNGITDELVPELVGLKFDGTRATFRYFRRAPYIEITGERGAGKTAVLESLKAGYSRRLPVGNADLGRPDFGNPGLGAYALDPVPNASPVTDLLYFINHELGVHVRRFGAPVEFPRLMYGLLAVTAWETTSPRELAAARSRLQEALSTSRKGPDSVAKLLAKVAGAVAGNAGVPAPLDAVVKTLVEAVGEALFTRDVRRDVLDWWERRAVRTGGDGLDQLCSLAMSFRARGENREKAEGHLTAALLDDAAAYYGWWREQNRAPRLLMLLDNAHTALGTSFVDLLLRAQSEAAEEDRPGRIVVLAASLRHTGDHPEIGAALPALTWKEPAAEPQDWLVRFRLAPLTFGNIQSMLRGFQYDHRPARLIERLSGGNARIADALARAAAHASGSPDGLKPEELLDVRDGRSDTTGRRLLEELLPDGRARKRLIFYAPALDEEAAEHLSGRFPPEDADGRRFQDTKRYLPDNFWSQPFWPELKGPFVRHRALRTLLVHELRTRTDGETWTALHEELRSFHAPEGFDTSASKVEYLHHTLALGDHATVSRALHQLLDHLDAGSWLAALNIVCAAPQPPAGLMMDRPASGEPCPGCLSTGEGIHNAIDVLVRDLWWQSAPLSLPDDKRIDRIELQLLLLAECRRGRAQSVFDHARRTWPERLRGWHQAPDLTIPAGEES</sequence>
<proteinExistence type="predicted"/>
<dbReference type="STRING" id="633440.SAMN05421869_12421"/>
<keyword evidence="3" id="KW-1185">Reference proteome</keyword>
<evidence type="ECO:0000256" key="1">
    <source>
        <dbReference type="SAM" id="MobiDB-lite"/>
    </source>
</evidence>
<accession>A0A1G9IQY0</accession>
<organism evidence="2 3">
    <name type="scientific">Nonomuraea jiangxiensis</name>
    <dbReference type="NCBI Taxonomy" id="633440"/>
    <lineage>
        <taxon>Bacteria</taxon>
        <taxon>Bacillati</taxon>
        <taxon>Actinomycetota</taxon>
        <taxon>Actinomycetes</taxon>
        <taxon>Streptosporangiales</taxon>
        <taxon>Streptosporangiaceae</taxon>
        <taxon>Nonomuraea</taxon>
    </lineage>
</organism>
<feature type="region of interest" description="Disordered" evidence="1">
    <location>
        <begin position="391"/>
        <end position="410"/>
    </location>
</feature>
<evidence type="ECO:0000313" key="2">
    <source>
        <dbReference type="EMBL" id="SDL27542.1"/>
    </source>
</evidence>
<gene>
    <name evidence="2" type="ORF">SAMN05421869_12421</name>
</gene>
<dbReference type="SUPFAM" id="SSF52540">
    <property type="entry name" value="P-loop containing nucleoside triphosphate hydrolases"/>
    <property type="match status" value="1"/>
</dbReference>
<name>A0A1G9IQY0_9ACTN</name>
<dbReference type="Proteomes" id="UP000199202">
    <property type="component" value="Unassembled WGS sequence"/>
</dbReference>
<dbReference type="InterPro" id="IPR027417">
    <property type="entry name" value="P-loop_NTPase"/>
</dbReference>
<dbReference type="EMBL" id="FNDJ01000024">
    <property type="protein sequence ID" value="SDL27542.1"/>
    <property type="molecule type" value="Genomic_DNA"/>
</dbReference>
<feature type="compositionally biased region" description="Basic and acidic residues" evidence="1">
    <location>
        <begin position="399"/>
        <end position="410"/>
    </location>
</feature>
<protein>
    <submittedName>
        <fullName evidence="2">Uncharacterized protein</fullName>
    </submittedName>
</protein>
<evidence type="ECO:0000313" key="3">
    <source>
        <dbReference type="Proteomes" id="UP000199202"/>
    </source>
</evidence>